<keyword evidence="1" id="KW-0472">Membrane</keyword>
<sequence>MLLALGLRIDHPGAELDLGPLMFGSILLVFFLVIAPRMRARQAHQHSQAQGPRYITVDASGVTAATQHEHQWTAWAKFSRYLETPNLFVLLSADQKCMTFLPKRAFHQPEDADRLRQILHLHLPLATPTASAR</sequence>
<protein>
    <submittedName>
        <fullName evidence="3">YcxB family protein</fullName>
    </submittedName>
</protein>
<comment type="caution">
    <text evidence="3">The sequence shown here is derived from an EMBL/GenBank/DDBJ whole genome shotgun (WGS) entry which is preliminary data.</text>
</comment>
<evidence type="ECO:0000313" key="4">
    <source>
        <dbReference type="Proteomes" id="UP001589887"/>
    </source>
</evidence>
<accession>A0ABV6T9H5</accession>
<dbReference type="EMBL" id="JBHMQV010000001">
    <property type="protein sequence ID" value="MFC0842444.1"/>
    <property type="molecule type" value="Genomic_DNA"/>
</dbReference>
<evidence type="ECO:0000259" key="2">
    <source>
        <dbReference type="Pfam" id="PF14317"/>
    </source>
</evidence>
<feature type="transmembrane region" description="Helical" evidence="1">
    <location>
        <begin position="20"/>
        <end position="38"/>
    </location>
</feature>
<keyword evidence="4" id="KW-1185">Reference proteome</keyword>
<reference evidence="3 4" key="1">
    <citation type="submission" date="2024-09" db="EMBL/GenBank/DDBJ databases">
        <authorList>
            <person name="Sun Q."/>
            <person name="Mori K."/>
        </authorList>
    </citation>
    <scope>NUCLEOTIDE SEQUENCE [LARGE SCALE GENOMIC DNA]</scope>
    <source>
        <strain evidence="3 4">JCM 4557</strain>
    </source>
</reference>
<proteinExistence type="predicted"/>
<evidence type="ECO:0000256" key="1">
    <source>
        <dbReference type="SAM" id="Phobius"/>
    </source>
</evidence>
<dbReference type="Proteomes" id="UP001589887">
    <property type="component" value="Unassembled WGS sequence"/>
</dbReference>
<keyword evidence="1" id="KW-0812">Transmembrane</keyword>
<dbReference type="Pfam" id="PF14317">
    <property type="entry name" value="YcxB"/>
    <property type="match status" value="1"/>
</dbReference>
<dbReference type="InterPro" id="IPR025588">
    <property type="entry name" value="YcxB-like_C"/>
</dbReference>
<keyword evidence="1" id="KW-1133">Transmembrane helix</keyword>
<organism evidence="3 4">
    <name type="scientific">Streptomyces noboritoensis</name>
    <dbReference type="NCBI Taxonomy" id="67337"/>
    <lineage>
        <taxon>Bacteria</taxon>
        <taxon>Bacillati</taxon>
        <taxon>Actinomycetota</taxon>
        <taxon>Actinomycetes</taxon>
        <taxon>Kitasatosporales</taxon>
        <taxon>Streptomycetaceae</taxon>
        <taxon>Streptomyces</taxon>
    </lineage>
</organism>
<name>A0ABV6T9H5_9ACTN</name>
<gene>
    <name evidence="3" type="ORF">ACFH04_01650</name>
</gene>
<feature type="domain" description="YcxB-like C-terminal" evidence="2">
    <location>
        <begin position="60"/>
        <end position="119"/>
    </location>
</feature>
<dbReference type="RefSeq" id="WP_394316298.1">
    <property type="nucleotide sequence ID" value="NZ_JBHMQV010000001.1"/>
</dbReference>
<evidence type="ECO:0000313" key="3">
    <source>
        <dbReference type="EMBL" id="MFC0842444.1"/>
    </source>
</evidence>